<keyword evidence="2" id="KW-1185">Reference proteome</keyword>
<dbReference type="AlphaFoldDB" id="A0A8D4UWE7"/>
<dbReference type="GeneID" id="92717401"/>
<organism evidence="1 2">
    <name type="scientific">Dialister hominis</name>
    <dbReference type="NCBI Taxonomy" id="2582419"/>
    <lineage>
        <taxon>Bacteria</taxon>
        <taxon>Bacillati</taxon>
        <taxon>Bacillota</taxon>
        <taxon>Negativicutes</taxon>
        <taxon>Veillonellales</taxon>
        <taxon>Veillonellaceae</taxon>
        <taxon>Dialister</taxon>
    </lineage>
</organism>
<sequence>MMNEIDLTKVDFEKPFMAGLMDGMPGGFFVYRGDETKKIIYANQKLLDIFDCDT</sequence>
<reference evidence="2" key="1">
    <citation type="submission" date="2019-05" db="EMBL/GenBank/DDBJ databases">
        <title>Complete genome sequencing of Dialister sp. strain 5BBH33.</title>
        <authorList>
            <person name="Sakamoto M."/>
            <person name="Murakami T."/>
            <person name="Mori H."/>
        </authorList>
    </citation>
    <scope>NUCLEOTIDE SEQUENCE [LARGE SCALE GENOMIC DNA]</scope>
    <source>
        <strain evidence="2">5BBH33</strain>
    </source>
</reference>
<evidence type="ECO:0000313" key="2">
    <source>
        <dbReference type="Proteomes" id="UP000320585"/>
    </source>
</evidence>
<proteinExistence type="predicted"/>
<dbReference type="KEGG" id="dho:Dia5BBH33_21000"/>
<dbReference type="RefSeq" id="WP_162501808.1">
    <property type="nucleotide sequence ID" value="NZ_AP019697.1"/>
</dbReference>
<dbReference type="Proteomes" id="UP000320585">
    <property type="component" value="Chromosome"/>
</dbReference>
<dbReference type="EMBL" id="AP019697">
    <property type="protein sequence ID" value="BBK26165.1"/>
    <property type="molecule type" value="Genomic_DNA"/>
</dbReference>
<name>A0A8D4UWE7_9FIRM</name>
<evidence type="ECO:0000313" key="1">
    <source>
        <dbReference type="EMBL" id="BBK26165.1"/>
    </source>
</evidence>
<evidence type="ECO:0008006" key="3">
    <source>
        <dbReference type="Google" id="ProtNLM"/>
    </source>
</evidence>
<gene>
    <name evidence="1" type="ORF">Dia5BBH33_21000</name>
</gene>
<protein>
    <recommendedName>
        <fullName evidence="3">PAS domain-containing protein</fullName>
    </recommendedName>
</protein>
<accession>A0A8D4UWE7</accession>